<sequence length="271" mass="31625">MTSMKRLYSELFEAFKEKAFRWNKKQCTWNDFCHFVAMKGSQYDTSKLKFMVIGRATNGWHKITDESNIGEEAQKQFNCADGFDSWIVVNKDGTLRNNEKNEKTQKYYSLNRSSFWRTTKCVYMELSKIKDANWVQHIAWSNLYKIAPNESEDVAAGNPNIKMVRTQMEICKEILGEEIKVYSPDYILFVTGWEWWFAGDKKTPGFDKILSGVKQESGNEFVVGKGICKLNDKNVKIVVTHRPEGKKENNYVNEILKCFNELEKSSYNQKD</sequence>
<protein>
    <submittedName>
        <fullName evidence="1">Uncharacterized protein</fullName>
    </submittedName>
</protein>
<accession>A0A644UC31</accession>
<comment type="caution">
    <text evidence="1">The sequence shown here is derived from an EMBL/GenBank/DDBJ whole genome shotgun (WGS) entry which is preliminary data.</text>
</comment>
<reference evidence="1" key="1">
    <citation type="submission" date="2019-08" db="EMBL/GenBank/DDBJ databases">
        <authorList>
            <person name="Kucharzyk K."/>
            <person name="Murdoch R.W."/>
            <person name="Higgins S."/>
            <person name="Loffler F."/>
        </authorList>
    </citation>
    <scope>NUCLEOTIDE SEQUENCE</scope>
</reference>
<organism evidence="1">
    <name type="scientific">bioreactor metagenome</name>
    <dbReference type="NCBI Taxonomy" id="1076179"/>
    <lineage>
        <taxon>unclassified sequences</taxon>
        <taxon>metagenomes</taxon>
        <taxon>ecological metagenomes</taxon>
    </lineage>
</organism>
<dbReference type="EMBL" id="VSSQ01000097">
    <property type="protein sequence ID" value="MPL76412.1"/>
    <property type="molecule type" value="Genomic_DNA"/>
</dbReference>
<gene>
    <name evidence="1" type="ORF">SDC9_22257</name>
</gene>
<evidence type="ECO:0000313" key="1">
    <source>
        <dbReference type="EMBL" id="MPL76412.1"/>
    </source>
</evidence>
<dbReference type="AlphaFoldDB" id="A0A644UC31"/>
<proteinExistence type="predicted"/>
<name>A0A644UC31_9ZZZZ</name>